<dbReference type="EMBL" id="WPHR01000004">
    <property type="protein sequence ID" value="MUZ72657.1"/>
    <property type="molecule type" value="Genomic_DNA"/>
</dbReference>
<evidence type="ECO:0000313" key="1">
    <source>
        <dbReference type="EMBL" id="MUZ72657.1"/>
    </source>
</evidence>
<dbReference type="EMBL" id="WPHU01000007">
    <property type="protein sequence ID" value="MVA58085.1"/>
    <property type="molecule type" value="Genomic_DNA"/>
</dbReference>
<protein>
    <submittedName>
        <fullName evidence="2">Uncharacterized protein</fullName>
    </submittedName>
</protein>
<dbReference type="Proteomes" id="UP000477951">
    <property type="component" value="Unassembled WGS sequence"/>
</dbReference>
<reference evidence="3 4" key="1">
    <citation type="submission" date="2019-12" db="EMBL/GenBank/DDBJ databases">
        <title>Whole-genome sequencing of Allorhizobium vitis.</title>
        <authorList>
            <person name="Gan H.M."/>
            <person name="Szegedi E."/>
            <person name="Burr T."/>
            <person name="Savka M.A."/>
        </authorList>
    </citation>
    <scope>NUCLEOTIDE SEQUENCE [LARGE SCALE GENOMIC DNA]</scope>
    <source>
        <strain evidence="2 3">CG415</strain>
        <strain evidence="1 4">CG516</strain>
    </source>
</reference>
<proteinExistence type="predicted"/>
<evidence type="ECO:0000313" key="2">
    <source>
        <dbReference type="EMBL" id="MVA58085.1"/>
    </source>
</evidence>
<sequence>MDKPGLEPVDDCSVLNGSGYHLVNAALLRRQSGDFLQIINHSNLRLGWIGFNAPSYSIASGWCEAVDQGRFISVEGKPDLVLFIQCLDLLWRGFHERIPFSA</sequence>
<comment type="caution">
    <text evidence="2">The sequence shown here is derived from an EMBL/GenBank/DDBJ whole genome shotgun (WGS) entry which is preliminary data.</text>
</comment>
<dbReference type="RefSeq" id="WP_141748871.1">
    <property type="nucleotide sequence ID" value="NZ_AP023268.1"/>
</dbReference>
<name>A0A6A9UMI8_AGRVI</name>
<gene>
    <name evidence="2" type="ORF">GOZ88_18425</name>
    <name evidence="1" type="ORF">GOZ90_08175</name>
</gene>
<organism evidence="2 3">
    <name type="scientific">Agrobacterium vitis</name>
    <name type="common">Rhizobium vitis</name>
    <dbReference type="NCBI Taxonomy" id="373"/>
    <lineage>
        <taxon>Bacteria</taxon>
        <taxon>Pseudomonadati</taxon>
        <taxon>Pseudomonadota</taxon>
        <taxon>Alphaproteobacteria</taxon>
        <taxon>Hyphomicrobiales</taxon>
        <taxon>Rhizobiaceae</taxon>
        <taxon>Rhizobium/Agrobacterium group</taxon>
        <taxon>Agrobacterium</taxon>
    </lineage>
</organism>
<evidence type="ECO:0000313" key="3">
    <source>
        <dbReference type="Proteomes" id="UP000440716"/>
    </source>
</evidence>
<evidence type="ECO:0000313" key="4">
    <source>
        <dbReference type="Proteomes" id="UP000477951"/>
    </source>
</evidence>
<accession>A0A6A9UMI8</accession>
<dbReference type="AlphaFoldDB" id="A0A6A9UMI8"/>
<dbReference type="Proteomes" id="UP000440716">
    <property type="component" value="Unassembled WGS sequence"/>
</dbReference>